<dbReference type="Gene3D" id="2.40.170.20">
    <property type="entry name" value="TonB-dependent receptor, beta-barrel domain"/>
    <property type="match status" value="1"/>
</dbReference>
<sequence length="642" mass="70789">MKFQAHLSAAVLALSIQIPNAFGQNTSSNSDNEFEILTVSGTRLPFDLQRMATSSSLLTRDDIRRSGARQISDLLRSMPGVSIAESGSPGSLSEIRLRGSESNHLVVLIDGVVANDIGQGSLADLAHLTTADIERVELIRGPQSAAWGSGAMGGVLNITTYSASATPMSAQVRIAGGNQGTYELGMNSSHRTKNFGARFHANLFSTDGDNISRGGNERDGYRNLTGGAGLDWHPNQQNALSASMRLVDYQNDYDGTDFITSGLPTDANNITDGQQLSAQLAWRISPMNSAYSSQLKWQYREDVNDNTTESSDAGGTTGRRYQWNWENRYQLTDWQTAGGLEYLRREFEQRGPIIFGDPNQQQSDTTLSAFGELGRSVTDSLLATVSARYDDNSEFDDAVSYRFGISWDASSAQQVFVSLGQAIKTPTFSERFGYFPDSFTGNPDLQPETSREWEIGARSKWQNYWSSQVSVYSARLEDEILGFVYSSELSGFTAQNALSDSHRKGLEAEISYQAAHFSFLATYSYLDASQESSETQQPELRRARHQGGLRLSGDLPGGNWSGYLNVAYTGSRLDTYYPPYPQPAQTVGLRPYTLVSANLSYQISDTWQMALRLDNALNADYEDIVGYQGKQRRAILTLQYQL</sequence>
<dbReference type="PANTHER" id="PTHR30069:SF53">
    <property type="entry name" value="COLICIN I RECEPTOR-RELATED"/>
    <property type="match status" value="1"/>
</dbReference>
<keyword evidence="7 11" id="KW-0798">TonB box</keyword>
<dbReference type="Pfam" id="PF00593">
    <property type="entry name" value="TonB_dep_Rec_b-barrel"/>
    <property type="match status" value="1"/>
</dbReference>
<dbReference type="AlphaFoldDB" id="A0A3D8MCW1"/>
<feature type="domain" description="TonB-dependent receptor-like beta-barrel" evidence="13">
    <location>
        <begin position="212"/>
        <end position="615"/>
    </location>
</feature>
<name>A0A3D8MCW1_9ALTE</name>
<evidence type="ECO:0000313" key="15">
    <source>
        <dbReference type="EMBL" id="RDV28221.1"/>
    </source>
</evidence>
<feature type="signal peptide" evidence="12">
    <location>
        <begin position="1"/>
        <end position="23"/>
    </location>
</feature>
<dbReference type="InterPro" id="IPR012910">
    <property type="entry name" value="Plug_dom"/>
</dbReference>
<dbReference type="Pfam" id="PF07715">
    <property type="entry name" value="Plug"/>
    <property type="match status" value="1"/>
</dbReference>
<keyword evidence="8 10" id="KW-0472">Membrane</keyword>
<evidence type="ECO:0000256" key="7">
    <source>
        <dbReference type="ARBA" id="ARBA00023077"/>
    </source>
</evidence>
<keyword evidence="16" id="KW-1185">Reference proteome</keyword>
<comment type="similarity">
    <text evidence="10 11">Belongs to the TonB-dependent receptor family.</text>
</comment>
<dbReference type="InterPro" id="IPR039426">
    <property type="entry name" value="TonB-dep_rcpt-like"/>
</dbReference>
<accession>A0A3D8MCW1</accession>
<dbReference type="OrthoDB" id="9764669at2"/>
<dbReference type="InterPro" id="IPR037066">
    <property type="entry name" value="Plug_dom_sf"/>
</dbReference>
<dbReference type="RefSeq" id="WP_115592179.1">
    <property type="nucleotide sequence ID" value="NZ_QRHA01000002.1"/>
</dbReference>
<evidence type="ECO:0000256" key="10">
    <source>
        <dbReference type="PROSITE-ProRule" id="PRU01360"/>
    </source>
</evidence>
<keyword evidence="5 12" id="KW-0732">Signal</keyword>
<dbReference type="SUPFAM" id="SSF56935">
    <property type="entry name" value="Porins"/>
    <property type="match status" value="1"/>
</dbReference>
<evidence type="ECO:0000256" key="6">
    <source>
        <dbReference type="ARBA" id="ARBA00023065"/>
    </source>
</evidence>
<keyword evidence="2 10" id="KW-0813">Transport</keyword>
<evidence type="ECO:0000256" key="1">
    <source>
        <dbReference type="ARBA" id="ARBA00004571"/>
    </source>
</evidence>
<dbReference type="PROSITE" id="PS52016">
    <property type="entry name" value="TONB_DEPENDENT_REC_3"/>
    <property type="match status" value="1"/>
</dbReference>
<keyword evidence="15" id="KW-0675">Receptor</keyword>
<dbReference type="InterPro" id="IPR036942">
    <property type="entry name" value="Beta-barrel_TonB_sf"/>
</dbReference>
<dbReference type="CDD" id="cd01347">
    <property type="entry name" value="ligand_gated_channel"/>
    <property type="match status" value="1"/>
</dbReference>
<gene>
    <name evidence="15" type="ORF">DXV75_03420</name>
</gene>
<evidence type="ECO:0000256" key="3">
    <source>
        <dbReference type="ARBA" id="ARBA00022452"/>
    </source>
</evidence>
<dbReference type="InterPro" id="IPR000531">
    <property type="entry name" value="Beta-barrel_TonB"/>
</dbReference>
<evidence type="ECO:0000259" key="13">
    <source>
        <dbReference type="Pfam" id="PF00593"/>
    </source>
</evidence>
<proteinExistence type="inferred from homology"/>
<protein>
    <submittedName>
        <fullName evidence="15">TonB-dependent receptor</fullName>
    </submittedName>
</protein>
<feature type="domain" description="TonB-dependent receptor plug" evidence="14">
    <location>
        <begin position="48"/>
        <end position="155"/>
    </location>
</feature>
<evidence type="ECO:0000259" key="14">
    <source>
        <dbReference type="Pfam" id="PF07715"/>
    </source>
</evidence>
<evidence type="ECO:0000256" key="8">
    <source>
        <dbReference type="ARBA" id="ARBA00023136"/>
    </source>
</evidence>
<evidence type="ECO:0000256" key="5">
    <source>
        <dbReference type="ARBA" id="ARBA00022729"/>
    </source>
</evidence>
<comment type="subcellular location">
    <subcellularLocation>
        <location evidence="1 10">Cell outer membrane</location>
        <topology evidence="1 10">Multi-pass membrane protein</topology>
    </subcellularLocation>
</comment>
<evidence type="ECO:0000256" key="11">
    <source>
        <dbReference type="RuleBase" id="RU003357"/>
    </source>
</evidence>
<evidence type="ECO:0000256" key="12">
    <source>
        <dbReference type="SAM" id="SignalP"/>
    </source>
</evidence>
<keyword evidence="3 10" id="KW-1134">Transmembrane beta strand</keyword>
<dbReference type="Gene3D" id="2.170.130.10">
    <property type="entry name" value="TonB-dependent receptor, plug domain"/>
    <property type="match status" value="1"/>
</dbReference>
<dbReference type="GO" id="GO:0006811">
    <property type="term" value="P:monoatomic ion transport"/>
    <property type="evidence" value="ECO:0007669"/>
    <property type="project" value="UniProtKB-KW"/>
</dbReference>
<dbReference type="PANTHER" id="PTHR30069">
    <property type="entry name" value="TONB-DEPENDENT OUTER MEMBRANE RECEPTOR"/>
    <property type="match status" value="1"/>
</dbReference>
<evidence type="ECO:0000256" key="2">
    <source>
        <dbReference type="ARBA" id="ARBA00022448"/>
    </source>
</evidence>
<reference evidence="16" key="1">
    <citation type="submission" date="2018-08" db="EMBL/GenBank/DDBJ databases">
        <authorList>
            <person name="Zhang J."/>
            <person name="Du Z.-J."/>
        </authorList>
    </citation>
    <scope>NUCLEOTIDE SEQUENCE [LARGE SCALE GENOMIC DNA]</scope>
    <source>
        <strain evidence="16">KCTC 52655</strain>
    </source>
</reference>
<organism evidence="15 16">
    <name type="scientific">Alteromonas aestuariivivens</name>
    <dbReference type="NCBI Taxonomy" id="1938339"/>
    <lineage>
        <taxon>Bacteria</taxon>
        <taxon>Pseudomonadati</taxon>
        <taxon>Pseudomonadota</taxon>
        <taxon>Gammaproteobacteria</taxon>
        <taxon>Alteromonadales</taxon>
        <taxon>Alteromonadaceae</taxon>
        <taxon>Alteromonas/Salinimonas group</taxon>
        <taxon>Alteromonas</taxon>
    </lineage>
</organism>
<dbReference type="GO" id="GO:0009279">
    <property type="term" value="C:cell outer membrane"/>
    <property type="evidence" value="ECO:0007669"/>
    <property type="project" value="UniProtKB-SubCell"/>
</dbReference>
<keyword evidence="6" id="KW-0406">Ion transport</keyword>
<evidence type="ECO:0000313" key="16">
    <source>
        <dbReference type="Proteomes" id="UP000256561"/>
    </source>
</evidence>
<dbReference type="GO" id="GO:0015889">
    <property type="term" value="P:cobalamin transport"/>
    <property type="evidence" value="ECO:0007669"/>
    <property type="project" value="TreeGrafter"/>
</dbReference>
<dbReference type="EMBL" id="QRHA01000002">
    <property type="protein sequence ID" value="RDV28221.1"/>
    <property type="molecule type" value="Genomic_DNA"/>
</dbReference>
<feature type="chain" id="PRO_5017554437" evidence="12">
    <location>
        <begin position="24"/>
        <end position="642"/>
    </location>
</feature>
<keyword evidence="4 10" id="KW-0812">Transmembrane</keyword>
<keyword evidence="9 10" id="KW-0998">Cell outer membrane</keyword>
<evidence type="ECO:0000256" key="4">
    <source>
        <dbReference type="ARBA" id="ARBA00022692"/>
    </source>
</evidence>
<dbReference type="Proteomes" id="UP000256561">
    <property type="component" value="Unassembled WGS sequence"/>
</dbReference>
<evidence type="ECO:0000256" key="9">
    <source>
        <dbReference type="ARBA" id="ARBA00023237"/>
    </source>
</evidence>
<comment type="caution">
    <text evidence="15">The sequence shown here is derived from an EMBL/GenBank/DDBJ whole genome shotgun (WGS) entry which is preliminary data.</text>
</comment>